<comment type="caution">
    <text evidence="1">The sequence shown here is derived from an EMBL/GenBank/DDBJ whole genome shotgun (WGS) entry which is preliminary data.</text>
</comment>
<proteinExistence type="predicted"/>
<dbReference type="EMBL" id="LAZR01015331">
    <property type="protein sequence ID" value="KKM13659.1"/>
    <property type="molecule type" value="Genomic_DNA"/>
</dbReference>
<sequence>MAESFSYVALKDCGCLAMAMVDRPERKKDVAKEVAKGIRQGYAFHRLTTQQVRDMEWTCPEHKVVPGEPVARG</sequence>
<gene>
    <name evidence="1" type="ORF">LCGC14_1713970</name>
</gene>
<accession>A0A0F9I1T2</accession>
<reference evidence="1" key="1">
    <citation type="journal article" date="2015" name="Nature">
        <title>Complex archaea that bridge the gap between prokaryotes and eukaryotes.</title>
        <authorList>
            <person name="Spang A."/>
            <person name="Saw J.H."/>
            <person name="Jorgensen S.L."/>
            <person name="Zaremba-Niedzwiedzka K."/>
            <person name="Martijn J."/>
            <person name="Lind A.E."/>
            <person name="van Eijk R."/>
            <person name="Schleper C."/>
            <person name="Guy L."/>
            <person name="Ettema T.J."/>
        </authorList>
    </citation>
    <scope>NUCLEOTIDE SEQUENCE</scope>
</reference>
<dbReference type="AlphaFoldDB" id="A0A0F9I1T2"/>
<protein>
    <submittedName>
        <fullName evidence="1">Uncharacterized protein</fullName>
    </submittedName>
</protein>
<evidence type="ECO:0000313" key="1">
    <source>
        <dbReference type="EMBL" id="KKM13659.1"/>
    </source>
</evidence>
<organism evidence="1">
    <name type="scientific">marine sediment metagenome</name>
    <dbReference type="NCBI Taxonomy" id="412755"/>
    <lineage>
        <taxon>unclassified sequences</taxon>
        <taxon>metagenomes</taxon>
        <taxon>ecological metagenomes</taxon>
    </lineage>
</organism>
<name>A0A0F9I1T2_9ZZZZ</name>